<feature type="region of interest" description="Disordered" evidence="1">
    <location>
        <begin position="60"/>
        <end position="116"/>
    </location>
</feature>
<name>A0A699KB72_TANCI</name>
<feature type="compositionally biased region" description="Low complexity" evidence="1">
    <location>
        <begin position="89"/>
        <end position="102"/>
    </location>
</feature>
<feature type="compositionally biased region" description="Pro residues" evidence="1">
    <location>
        <begin position="72"/>
        <end position="88"/>
    </location>
</feature>
<comment type="caution">
    <text evidence="2">The sequence shown here is derived from an EMBL/GenBank/DDBJ whole genome shotgun (WGS) entry which is preliminary data.</text>
</comment>
<feature type="non-terminal residue" evidence="2">
    <location>
        <position position="1"/>
    </location>
</feature>
<evidence type="ECO:0000256" key="1">
    <source>
        <dbReference type="SAM" id="MobiDB-lite"/>
    </source>
</evidence>
<organism evidence="2">
    <name type="scientific">Tanacetum cinerariifolium</name>
    <name type="common">Dalmatian daisy</name>
    <name type="synonym">Chrysanthemum cinerariifolium</name>
    <dbReference type="NCBI Taxonomy" id="118510"/>
    <lineage>
        <taxon>Eukaryota</taxon>
        <taxon>Viridiplantae</taxon>
        <taxon>Streptophyta</taxon>
        <taxon>Embryophyta</taxon>
        <taxon>Tracheophyta</taxon>
        <taxon>Spermatophyta</taxon>
        <taxon>Magnoliopsida</taxon>
        <taxon>eudicotyledons</taxon>
        <taxon>Gunneridae</taxon>
        <taxon>Pentapetalae</taxon>
        <taxon>asterids</taxon>
        <taxon>campanulids</taxon>
        <taxon>Asterales</taxon>
        <taxon>Asteraceae</taxon>
        <taxon>Asteroideae</taxon>
        <taxon>Anthemideae</taxon>
        <taxon>Anthemidinae</taxon>
        <taxon>Tanacetum</taxon>
    </lineage>
</organism>
<accession>A0A699KB72</accession>
<dbReference type="EMBL" id="BKCJ010494111">
    <property type="protein sequence ID" value="GFA81971.1"/>
    <property type="molecule type" value="Genomic_DNA"/>
</dbReference>
<gene>
    <name evidence="2" type="ORF">Tci_653943</name>
</gene>
<evidence type="ECO:0000313" key="2">
    <source>
        <dbReference type="EMBL" id="GFA81971.1"/>
    </source>
</evidence>
<reference evidence="2" key="1">
    <citation type="journal article" date="2019" name="Sci. Rep.">
        <title>Draft genome of Tanacetum cinerariifolium, the natural source of mosquito coil.</title>
        <authorList>
            <person name="Yamashiro T."/>
            <person name="Shiraishi A."/>
            <person name="Satake H."/>
            <person name="Nakayama K."/>
        </authorList>
    </citation>
    <scope>NUCLEOTIDE SEQUENCE</scope>
</reference>
<feature type="region of interest" description="Disordered" evidence="1">
    <location>
        <begin position="400"/>
        <end position="426"/>
    </location>
</feature>
<dbReference type="AlphaFoldDB" id="A0A699KB72"/>
<protein>
    <submittedName>
        <fullName evidence="2">Uncharacterized protein</fullName>
    </submittedName>
</protein>
<sequence length="426" mass="48912">EDTIRQALRLDDADGIDCLPNEEIFVELARMGYEKLMVRNMDSPSKFLMYLRFLQDDAEVEEDEDNEVSVAPTPPSLTPATTPPPPQQAPILSPPQAQSTQPSSPPQQQPSQTVDISESSMNLLNTLMETCATLIQKVANLEQDKIVQALEITKLKQRVKKLEKKKGFKSSSLKRRMHPNKGEIAELDADEDVTLVDVDADTQGRMEEDVTAVKDNNAAESEPTVFDDEEVTMSMAQTLIKIKAKKARILDEHMEKRLQDEEIKQAAARERQEKEDFERAKVLQQKYDQKQKDINLNIVTEKMQEKHLDNVKKYQSLKRKPISVAQAEKNMIVYLKNMAGYKIQHFKGMTYDQVRPIFKREYKHVQTFLKSDRDEEPLKKRVDKETLLQESFKKLRLEVEVSGSHSTQEETPTVDPTKILEEDVQN</sequence>
<proteinExistence type="predicted"/>
<feature type="non-terminal residue" evidence="2">
    <location>
        <position position="426"/>
    </location>
</feature>